<organism evidence="3 4">
    <name type="scientific">Brumimicrobium glaciale</name>
    <dbReference type="NCBI Taxonomy" id="200475"/>
    <lineage>
        <taxon>Bacteria</taxon>
        <taxon>Pseudomonadati</taxon>
        <taxon>Bacteroidota</taxon>
        <taxon>Flavobacteriia</taxon>
        <taxon>Flavobacteriales</taxon>
        <taxon>Crocinitomicaceae</taxon>
        <taxon>Brumimicrobium</taxon>
    </lineage>
</organism>
<gene>
    <name evidence="3" type="ORF">ERX46_13510</name>
</gene>
<keyword evidence="4" id="KW-1185">Reference proteome</keyword>
<evidence type="ECO:0000313" key="4">
    <source>
        <dbReference type="Proteomes" id="UP000293952"/>
    </source>
</evidence>
<dbReference type="RefSeq" id="WP_130094399.1">
    <property type="nucleotide sequence ID" value="NZ_SETE01000005.1"/>
</dbReference>
<protein>
    <recommendedName>
        <fullName evidence="5">Secreted protein</fullName>
    </recommendedName>
</protein>
<evidence type="ECO:0008006" key="5">
    <source>
        <dbReference type="Google" id="ProtNLM"/>
    </source>
</evidence>
<accession>A0A4Q4KID1</accession>
<reference evidence="3 4" key="1">
    <citation type="submission" date="2019-02" db="EMBL/GenBank/DDBJ databases">
        <title>Genome sequence of the sea-ice species Brumimicrobium glaciale.</title>
        <authorList>
            <person name="Bowman J.P."/>
        </authorList>
    </citation>
    <scope>NUCLEOTIDE SEQUENCE [LARGE SCALE GENOMIC DNA]</scope>
    <source>
        <strain evidence="3 4">IC156</strain>
    </source>
</reference>
<feature type="compositionally biased region" description="Polar residues" evidence="1">
    <location>
        <begin position="117"/>
        <end position="126"/>
    </location>
</feature>
<comment type="caution">
    <text evidence="3">The sequence shown here is derived from an EMBL/GenBank/DDBJ whole genome shotgun (WGS) entry which is preliminary data.</text>
</comment>
<name>A0A4Q4KID1_9FLAO</name>
<keyword evidence="2" id="KW-0732">Signal</keyword>
<feature type="chain" id="PRO_5020926002" description="Secreted protein" evidence="2">
    <location>
        <begin position="27"/>
        <end position="146"/>
    </location>
</feature>
<feature type="compositionally biased region" description="Polar residues" evidence="1">
    <location>
        <begin position="34"/>
        <end position="45"/>
    </location>
</feature>
<feature type="signal peptide" evidence="2">
    <location>
        <begin position="1"/>
        <end position="26"/>
    </location>
</feature>
<dbReference type="PROSITE" id="PS51257">
    <property type="entry name" value="PROKAR_LIPOPROTEIN"/>
    <property type="match status" value="1"/>
</dbReference>
<dbReference type="AlphaFoldDB" id="A0A4Q4KID1"/>
<evidence type="ECO:0000256" key="1">
    <source>
        <dbReference type="SAM" id="MobiDB-lite"/>
    </source>
</evidence>
<dbReference type="Proteomes" id="UP000293952">
    <property type="component" value="Unassembled WGS sequence"/>
</dbReference>
<feature type="region of interest" description="Disordered" evidence="1">
    <location>
        <begin position="29"/>
        <end position="146"/>
    </location>
</feature>
<sequence>MILQIIKKTPFLLCAGAMLVFSSCNGEETESIDAENTATETVNDTPRTRTDADASKSQSPDENVTFGNENTPLNNNVSGGVGVGTNPPHGEPGHDCAIAVGAPLSPNPRIASPEIINPQSTKSGNLNPPHGEPGHDCAVEVGKPLN</sequence>
<dbReference type="OrthoDB" id="678557at2"/>
<evidence type="ECO:0000313" key="3">
    <source>
        <dbReference type="EMBL" id="RYM33063.1"/>
    </source>
</evidence>
<evidence type="ECO:0000256" key="2">
    <source>
        <dbReference type="SAM" id="SignalP"/>
    </source>
</evidence>
<proteinExistence type="predicted"/>
<feature type="compositionally biased region" description="Polar residues" evidence="1">
    <location>
        <begin position="55"/>
        <end position="73"/>
    </location>
</feature>
<dbReference type="EMBL" id="SETE01000005">
    <property type="protein sequence ID" value="RYM33063.1"/>
    <property type="molecule type" value="Genomic_DNA"/>
</dbReference>